<keyword evidence="1 4" id="KW-0349">Heme</keyword>
<dbReference type="Gene3D" id="1.10.760.10">
    <property type="entry name" value="Cytochrome c-like domain"/>
    <property type="match status" value="1"/>
</dbReference>
<evidence type="ECO:0000259" key="5">
    <source>
        <dbReference type="PROSITE" id="PS51007"/>
    </source>
</evidence>
<dbReference type="Pfam" id="PF13442">
    <property type="entry name" value="Cytochrome_CBB3"/>
    <property type="match status" value="1"/>
</dbReference>
<proteinExistence type="predicted"/>
<name>A0A3P3VK09_9GAMM</name>
<evidence type="ECO:0000313" key="6">
    <source>
        <dbReference type="EMBL" id="RRJ82647.1"/>
    </source>
</evidence>
<dbReference type="SUPFAM" id="SSF46626">
    <property type="entry name" value="Cytochrome c"/>
    <property type="match status" value="1"/>
</dbReference>
<accession>A0A3P3VK09</accession>
<feature type="domain" description="Cytochrome c" evidence="5">
    <location>
        <begin position="47"/>
        <end position="133"/>
    </location>
</feature>
<dbReference type="GO" id="GO:0009055">
    <property type="term" value="F:electron transfer activity"/>
    <property type="evidence" value="ECO:0007669"/>
    <property type="project" value="InterPro"/>
</dbReference>
<evidence type="ECO:0000256" key="1">
    <source>
        <dbReference type="ARBA" id="ARBA00022617"/>
    </source>
</evidence>
<evidence type="ECO:0000256" key="2">
    <source>
        <dbReference type="ARBA" id="ARBA00022723"/>
    </source>
</evidence>
<dbReference type="Proteomes" id="UP000280792">
    <property type="component" value="Unassembled WGS sequence"/>
</dbReference>
<dbReference type="PROSITE" id="PS51007">
    <property type="entry name" value="CYTC"/>
    <property type="match status" value="1"/>
</dbReference>
<dbReference type="AlphaFoldDB" id="A0A3P3VK09"/>
<keyword evidence="3 4" id="KW-0408">Iron</keyword>
<protein>
    <submittedName>
        <fullName evidence="6">Cytochrome c</fullName>
    </submittedName>
</protein>
<dbReference type="EMBL" id="QWEZ01000002">
    <property type="protein sequence ID" value="RRJ82647.1"/>
    <property type="molecule type" value="Genomic_DNA"/>
</dbReference>
<gene>
    <name evidence="6" type="ORF">D0544_12355</name>
</gene>
<keyword evidence="2 4" id="KW-0479">Metal-binding</keyword>
<reference evidence="6 7" key="2">
    <citation type="submission" date="2018-12" db="EMBL/GenBank/DDBJ databases">
        <title>Simiduia agarivorans gen. nov., sp. nov., a marine, agarolytic bacterium isolated from shallow coastal water from Keelung, Taiwan.</title>
        <authorList>
            <person name="Shieh W.Y."/>
        </authorList>
    </citation>
    <scope>NUCLEOTIDE SEQUENCE [LARGE SCALE GENOMIC DNA]</scope>
    <source>
        <strain evidence="6 7">GTF-13</strain>
    </source>
</reference>
<evidence type="ECO:0000256" key="3">
    <source>
        <dbReference type="ARBA" id="ARBA00023004"/>
    </source>
</evidence>
<reference evidence="6 7" key="1">
    <citation type="submission" date="2018-08" db="EMBL/GenBank/DDBJ databases">
        <authorList>
            <person name="Khan S.A."/>
        </authorList>
    </citation>
    <scope>NUCLEOTIDE SEQUENCE [LARGE SCALE GENOMIC DNA]</scope>
    <source>
        <strain evidence="6 7">GTF-13</strain>
    </source>
</reference>
<comment type="caution">
    <text evidence="6">The sequence shown here is derived from an EMBL/GenBank/DDBJ whole genome shotgun (WGS) entry which is preliminary data.</text>
</comment>
<dbReference type="GO" id="GO:0046872">
    <property type="term" value="F:metal ion binding"/>
    <property type="evidence" value="ECO:0007669"/>
    <property type="project" value="UniProtKB-KW"/>
</dbReference>
<evidence type="ECO:0000313" key="7">
    <source>
        <dbReference type="Proteomes" id="UP000280792"/>
    </source>
</evidence>
<evidence type="ECO:0000256" key="4">
    <source>
        <dbReference type="PROSITE-ProRule" id="PRU00433"/>
    </source>
</evidence>
<dbReference type="GO" id="GO:0020037">
    <property type="term" value="F:heme binding"/>
    <property type="evidence" value="ECO:0007669"/>
    <property type="project" value="InterPro"/>
</dbReference>
<organism evidence="6 7">
    <name type="scientific">Aestuariirhabdus litorea</name>
    <dbReference type="NCBI Taxonomy" id="2528527"/>
    <lineage>
        <taxon>Bacteria</taxon>
        <taxon>Pseudomonadati</taxon>
        <taxon>Pseudomonadota</taxon>
        <taxon>Gammaproteobacteria</taxon>
        <taxon>Oceanospirillales</taxon>
        <taxon>Aestuariirhabdaceae</taxon>
        <taxon>Aestuariirhabdus</taxon>
    </lineage>
</organism>
<dbReference type="InterPro" id="IPR009056">
    <property type="entry name" value="Cyt_c-like_dom"/>
</dbReference>
<sequence length="139" mass="15662">MSDSRYRSFSMKPVWLLITVLILGGCSFPNEEERLAGQGLPPTDFVASADSGRGLYQQYCSQCHGRQLQGVDLKGPPLLHDYYKPGHHSDLAFYRAIKFGTQAHHWQFGDMEPVPEVTPKDAAHIVAYVRKHQHRAGIQ</sequence>
<dbReference type="InterPro" id="IPR036909">
    <property type="entry name" value="Cyt_c-like_dom_sf"/>
</dbReference>
<dbReference type="PROSITE" id="PS51257">
    <property type="entry name" value="PROKAR_LIPOPROTEIN"/>
    <property type="match status" value="1"/>
</dbReference>
<keyword evidence="7" id="KW-1185">Reference proteome</keyword>